<feature type="transmembrane region" description="Helical" evidence="7">
    <location>
        <begin position="251"/>
        <end position="269"/>
    </location>
</feature>
<dbReference type="PANTHER" id="PTHR42718:SF9">
    <property type="entry name" value="MAJOR FACILITATOR SUPERFAMILY MULTIDRUG TRANSPORTER MFSC"/>
    <property type="match status" value="1"/>
</dbReference>
<sequence>MGLRRARIPAGEPLVGAASCCPRWHGRQALRHRSAPWPGLRGQVSAPATAVDQGSGLVPGGTDRLVRLVLALAVGSFTLQQCFVTPVLSRLQVEYATDQATVTWVLTVYLLAASVATPLLGRAGDTWGKKRMFVLALGGMAAGALGAALAPSIGWLLAARAVQGAAGAVLPLSFGILRDVSRPERLSSGVSLMTSTTAVGFGLGLVLAGPVVDTLGVRWLFWLPAGIATVTAPAVLWVVPEPASTRAAPPPLLPALALGGWLGLFLLGVSRGGAWGWTSPWVLGMLAASAVLVLIWVRIERRARTPLIDLQMMRLRGVWTTNLIVMLSGFSMFALFGFLPQLLQTPETAGYGLGATVTESGRFLIPWSLTSFAAGMLATRIIRATSVRIVICAATLLMATAMLLIAFLNSTPWVIYLAMSLHGAGSGSVLAATALVVVRVVPPWQVGVASGMNANVRLVGGAVGATAMGVIVTGHLTATGYPAELGYTVGFVVLAGVFLLAHIAAYAIPKAGFGAGRTVAAEAAAPETVIADP</sequence>
<feature type="transmembrane region" description="Helical" evidence="7">
    <location>
        <begin position="281"/>
        <end position="299"/>
    </location>
</feature>
<dbReference type="SUPFAM" id="SSF103473">
    <property type="entry name" value="MFS general substrate transporter"/>
    <property type="match status" value="2"/>
</dbReference>
<proteinExistence type="predicted"/>
<evidence type="ECO:0000256" key="3">
    <source>
        <dbReference type="ARBA" id="ARBA00022692"/>
    </source>
</evidence>
<evidence type="ECO:0000256" key="4">
    <source>
        <dbReference type="ARBA" id="ARBA00022989"/>
    </source>
</evidence>
<dbReference type="Proteomes" id="UP000270471">
    <property type="component" value="Unassembled WGS sequence"/>
</dbReference>
<reference evidence="9 10" key="1">
    <citation type="submission" date="2017-11" db="EMBL/GenBank/DDBJ databases">
        <title>Draft genome of actinobacteria isolated from guarana (Paullinia cupana (Mart.) Ducke.</title>
        <authorList>
            <person name="Siqueira K.A."/>
            <person name="Liotti R.G."/>
            <person name="Mendes T.A.O."/>
            <person name="Soares M.A."/>
        </authorList>
    </citation>
    <scope>NUCLEOTIDE SEQUENCE [LARGE SCALE GENOMIC DNA]</scope>
    <source>
        <strain evidence="9 10">193</strain>
    </source>
</reference>
<name>A0A3M0I626_9ACTN</name>
<feature type="transmembrane region" description="Helical" evidence="7">
    <location>
        <begin position="487"/>
        <end position="508"/>
    </location>
</feature>
<dbReference type="OrthoDB" id="4484751at2"/>
<dbReference type="InterPro" id="IPR036259">
    <property type="entry name" value="MFS_trans_sf"/>
</dbReference>
<feature type="domain" description="Major facilitator superfamily (MFS) profile" evidence="8">
    <location>
        <begin position="66"/>
        <end position="513"/>
    </location>
</feature>
<comment type="subcellular location">
    <subcellularLocation>
        <location evidence="1">Cell membrane</location>
        <topology evidence="1">Multi-pass membrane protein</topology>
    </subcellularLocation>
</comment>
<evidence type="ECO:0000256" key="1">
    <source>
        <dbReference type="ARBA" id="ARBA00004651"/>
    </source>
</evidence>
<evidence type="ECO:0000313" key="10">
    <source>
        <dbReference type="Proteomes" id="UP000270471"/>
    </source>
</evidence>
<feature type="transmembrane region" description="Helical" evidence="7">
    <location>
        <begin position="157"/>
        <end position="177"/>
    </location>
</feature>
<dbReference type="GO" id="GO:0046677">
    <property type="term" value="P:response to antibiotic"/>
    <property type="evidence" value="ECO:0007669"/>
    <property type="project" value="UniProtKB-KW"/>
</dbReference>
<evidence type="ECO:0000259" key="8">
    <source>
        <dbReference type="PROSITE" id="PS50850"/>
    </source>
</evidence>
<dbReference type="GO" id="GO:0005886">
    <property type="term" value="C:plasma membrane"/>
    <property type="evidence" value="ECO:0007669"/>
    <property type="project" value="UniProtKB-SubCell"/>
</dbReference>
<protein>
    <submittedName>
        <fullName evidence="9">MFS transporter</fullName>
    </submittedName>
</protein>
<evidence type="ECO:0000313" key="9">
    <source>
        <dbReference type="EMBL" id="RMB83768.1"/>
    </source>
</evidence>
<dbReference type="AlphaFoldDB" id="A0A3M0I626"/>
<feature type="transmembrane region" description="Helical" evidence="7">
    <location>
        <begin position="132"/>
        <end position="151"/>
    </location>
</feature>
<dbReference type="CDD" id="cd17504">
    <property type="entry name" value="MFS_MMR_MDR_like"/>
    <property type="match status" value="1"/>
</dbReference>
<keyword evidence="10" id="KW-1185">Reference proteome</keyword>
<keyword evidence="6" id="KW-0046">Antibiotic resistance</keyword>
<feature type="transmembrane region" description="Helical" evidence="7">
    <location>
        <begin position="101"/>
        <end position="120"/>
    </location>
</feature>
<accession>A0A3M0I626</accession>
<evidence type="ECO:0000256" key="7">
    <source>
        <dbReference type="SAM" id="Phobius"/>
    </source>
</evidence>
<feature type="transmembrane region" description="Helical" evidence="7">
    <location>
        <begin position="458"/>
        <end position="481"/>
    </location>
</feature>
<gene>
    <name evidence="9" type="ORF">CTZ28_21855</name>
</gene>
<evidence type="ECO:0000256" key="2">
    <source>
        <dbReference type="ARBA" id="ARBA00022448"/>
    </source>
</evidence>
<feature type="transmembrane region" description="Helical" evidence="7">
    <location>
        <begin position="219"/>
        <end position="239"/>
    </location>
</feature>
<dbReference type="PROSITE" id="PS50850">
    <property type="entry name" value="MFS"/>
    <property type="match status" value="1"/>
</dbReference>
<dbReference type="EMBL" id="PENI01000014">
    <property type="protein sequence ID" value="RMB83768.1"/>
    <property type="molecule type" value="Genomic_DNA"/>
</dbReference>
<evidence type="ECO:0000256" key="6">
    <source>
        <dbReference type="ARBA" id="ARBA00023251"/>
    </source>
</evidence>
<feature type="transmembrane region" description="Helical" evidence="7">
    <location>
        <begin position="319"/>
        <end position="343"/>
    </location>
</feature>
<keyword evidence="4 7" id="KW-1133">Transmembrane helix</keyword>
<organism evidence="9 10">
    <name type="scientific">Streptomyces shenzhenensis</name>
    <dbReference type="NCBI Taxonomy" id="943815"/>
    <lineage>
        <taxon>Bacteria</taxon>
        <taxon>Bacillati</taxon>
        <taxon>Actinomycetota</taxon>
        <taxon>Actinomycetes</taxon>
        <taxon>Kitasatosporales</taxon>
        <taxon>Streptomycetaceae</taxon>
        <taxon>Streptomyces</taxon>
    </lineage>
</organism>
<feature type="transmembrane region" description="Helical" evidence="7">
    <location>
        <begin position="414"/>
        <end position="438"/>
    </location>
</feature>
<keyword evidence="2" id="KW-0813">Transport</keyword>
<keyword evidence="3 7" id="KW-0812">Transmembrane</keyword>
<dbReference type="Gene3D" id="1.20.1250.20">
    <property type="entry name" value="MFS general substrate transporter like domains"/>
    <property type="match status" value="2"/>
</dbReference>
<feature type="transmembrane region" description="Helical" evidence="7">
    <location>
        <begin position="363"/>
        <end position="382"/>
    </location>
</feature>
<dbReference type="InterPro" id="IPR020846">
    <property type="entry name" value="MFS_dom"/>
</dbReference>
<dbReference type="PANTHER" id="PTHR42718">
    <property type="entry name" value="MAJOR FACILITATOR SUPERFAMILY MULTIDRUG TRANSPORTER MFSC"/>
    <property type="match status" value="1"/>
</dbReference>
<dbReference type="InterPro" id="IPR011701">
    <property type="entry name" value="MFS"/>
</dbReference>
<dbReference type="Pfam" id="PF07690">
    <property type="entry name" value="MFS_1"/>
    <property type="match status" value="1"/>
</dbReference>
<feature type="transmembrane region" description="Helical" evidence="7">
    <location>
        <begin position="68"/>
        <end position="89"/>
    </location>
</feature>
<evidence type="ECO:0000256" key="5">
    <source>
        <dbReference type="ARBA" id="ARBA00023136"/>
    </source>
</evidence>
<comment type="caution">
    <text evidence="9">The sequence shown here is derived from an EMBL/GenBank/DDBJ whole genome shotgun (WGS) entry which is preliminary data.</text>
</comment>
<feature type="transmembrane region" description="Helical" evidence="7">
    <location>
        <begin position="389"/>
        <end position="408"/>
    </location>
</feature>
<keyword evidence="5 7" id="KW-0472">Membrane</keyword>
<dbReference type="GO" id="GO:0022857">
    <property type="term" value="F:transmembrane transporter activity"/>
    <property type="evidence" value="ECO:0007669"/>
    <property type="project" value="InterPro"/>
</dbReference>
<feature type="transmembrane region" description="Helical" evidence="7">
    <location>
        <begin position="189"/>
        <end position="207"/>
    </location>
</feature>